<evidence type="ECO:0000313" key="3">
    <source>
        <dbReference type="EMBL" id="KAE9059319.1"/>
    </source>
</evidence>
<dbReference type="Proteomes" id="UP000460718">
    <property type="component" value="Unassembled WGS sequence"/>
</dbReference>
<dbReference type="Proteomes" id="UP000486351">
    <property type="component" value="Unassembled WGS sequence"/>
</dbReference>
<evidence type="ECO:0000313" key="9">
    <source>
        <dbReference type="EMBL" id="KAE9270542.1"/>
    </source>
</evidence>
<name>A0A6A3PXT0_9STRA</name>
<reference evidence="10 11" key="1">
    <citation type="submission" date="2018-08" db="EMBL/GenBank/DDBJ databases">
        <title>Genomic investigation of the strawberry pathogen Phytophthora fragariae indicates pathogenicity is determined by transcriptional variation in three key races.</title>
        <authorList>
            <person name="Adams T.M."/>
            <person name="Armitage A.D."/>
            <person name="Sobczyk M.K."/>
            <person name="Bates H.J."/>
            <person name="Dunwell J.M."/>
            <person name="Nellist C.F."/>
            <person name="Harrison R.J."/>
        </authorList>
    </citation>
    <scope>NUCLEOTIDE SEQUENCE [LARGE SCALE GENOMIC DNA]</scope>
    <source>
        <strain evidence="8 11">A4</strain>
        <strain evidence="7 12">BC-1</strain>
        <strain evidence="6 16">BC-23</strain>
        <strain evidence="5 13">NOV-5</strain>
        <strain evidence="4 14">NOV-71</strain>
        <strain evidence="9 17">NOV-77</strain>
        <strain evidence="1 10">NOV-9</strain>
        <strain evidence="3 18">ONT-3</strain>
        <strain evidence="2 15">SCRP245</strain>
    </source>
</reference>
<organism evidence="5 13">
    <name type="scientific">Phytophthora fragariae</name>
    <dbReference type="NCBI Taxonomy" id="53985"/>
    <lineage>
        <taxon>Eukaryota</taxon>
        <taxon>Sar</taxon>
        <taxon>Stramenopiles</taxon>
        <taxon>Oomycota</taxon>
        <taxon>Peronosporomycetes</taxon>
        <taxon>Peronosporales</taxon>
        <taxon>Peronosporaceae</taxon>
        <taxon>Phytophthora</taxon>
    </lineage>
</organism>
<dbReference type="AlphaFoldDB" id="A0A6A3PXT0"/>
<dbReference type="Proteomes" id="UP000437068">
    <property type="component" value="Unassembled WGS sequence"/>
</dbReference>
<dbReference type="Proteomes" id="UP000440367">
    <property type="component" value="Unassembled WGS sequence"/>
</dbReference>
<dbReference type="EMBL" id="QXFX01006066">
    <property type="protein sequence ID" value="KAE9059319.1"/>
    <property type="molecule type" value="Genomic_DNA"/>
</dbReference>
<evidence type="ECO:0000313" key="2">
    <source>
        <dbReference type="EMBL" id="KAE8960132.1"/>
    </source>
</evidence>
<evidence type="ECO:0000313" key="12">
    <source>
        <dbReference type="Proteomes" id="UP000440367"/>
    </source>
</evidence>
<evidence type="ECO:0000313" key="11">
    <source>
        <dbReference type="Proteomes" id="UP000437068"/>
    </source>
</evidence>
<evidence type="ECO:0000313" key="13">
    <source>
        <dbReference type="Proteomes" id="UP000440732"/>
    </source>
</evidence>
<proteinExistence type="predicted"/>
<sequence>MAFSTAAASGVHPALLARAIAAPWLSSNSTTPTHPFAAAHMSGVLSLQSTESKSTPFSTRHLAAAVLVAALLHLFAKVSGVSGVDDG</sequence>
<dbReference type="EMBL" id="QXGD01005530">
    <property type="protein sequence ID" value="KAE9165859.1"/>
    <property type="molecule type" value="Genomic_DNA"/>
</dbReference>
<gene>
    <name evidence="8" type="ORF">PF001_g30757</name>
    <name evidence="7" type="ORF">PF002_g31260</name>
    <name evidence="6" type="ORF">PF004_g30222</name>
    <name evidence="5" type="ORF">PF006_g30759</name>
    <name evidence="4" type="ORF">PF007_g30579</name>
    <name evidence="9" type="ORF">PF008_g30591</name>
    <name evidence="1" type="ORF">PF009_g8569</name>
    <name evidence="3" type="ORF">PF010_g30661</name>
    <name evidence="2" type="ORF">PF011_g30196</name>
</gene>
<evidence type="ECO:0000313" key="17">
    <source>
        <dbReference type="Proteomes" id="UP000486351"/>
    </source>
</evidence>
<comment type="caution">
    <text evidence="5">The sequence shown here is derived from an EMBL/GenBank/DDBJ whole genome shotgun (WGS) entry which is preliminary data.</text>
</comment>
<evidence type="ECO:0000313" key="10">
    <source>
        <dbReference type="Proteomes" id="UP000429523"/>
    </source>
</evidence>
<evidence type="ECO:0000313" key="1">
    <source>
        <dbReference type="EMBL" id="KAE8941659.1"/>
    </source>
</evidence>
<dbReference type="EMBL" id="QXGE01006188">
    <property type="protein sequence ID" value="KAE9265745.1"/>
    <property type="molecule type" value="Genomic_DNA"/>
</dbReference>
<evidence type="ECO:0000313" key="16">
    <source>
        <dbReference type="Proteomes" id="UP000476176"/>
    </source>
</evidence>
<evidence type="ECO:0000313" key="4">
    <source>
        <dbReference type="EMBL" id="KAE9060515.1"/>
    </source>
</evidence>
<dbReference type="EMBL" id="QXFZ01005594">
    <property type="protein sequence ID" value="KAE9060515.1"/>
    <property type="molecule type" value="Genomic_DNA"/>
</dbReference>
<dbReference type="Proteomes" id="UP000476176">
    <property type="component" value="Unassembled WGS sequence"/>
</dbReference>
<dbReference type="EMBL" id="QXGC01006138">
    <property type="protein sequence ID" value="KAE9163203.1"/>
    <property type="molecule type" value="Genomic_DNA"/>
</dbReference>
<dbReference type="Proteomes" id="UP000429523">
    <property type="component" value="Unassembled WGS sequence"/>
</dbReference>
<evidence type="ECO:0000313" key="8">
    <source>
        <dbReference type="EMBL" id="KAE9265745.1"/>
    </source>
</evidence>
<dbReference type="Proteomes" id="UP000488956">
    <property type="component" value="Unassembled WGS sequence"/>
</dbReference>
<evidence type="ECO:0000313" key="18">
    <source>
        <dbReference type="Proteomes" id="UP000488956"/>
    </source>
</evidence>
<dbReference type="EMBL" id="QXGA01006152">
    <property type="protein sequence ID" value="KAE9064187.1"/>
    <property type="molecule type" value="Genomic_DNA"/>
</dbReference>
<dbReference type="EMBL" id="QXFY01005885">
    <property type="protein sequence ID" value="KAE9270542.1"/>
    <property type="molecule type" value="Genomic_DNA"/>
</dbReference>
<evidence type="ECO:0000313" key="6">
    <source>
        <dbReference type="EMBL" id="KAE9163203.1"/>
    </source>
</evidence>
<dbReference type="Proteomes" id="UP000440732">
    <property type="component" value="Unassembled WGS sequence"/>
</dbReference>
<dbReference type="EMBL" id="QXFW01006096">
    <property type="protein sequence ID" value="KAE8960132.1"/>
    <property type="molecule type" value="Genomic_DNA"/>
</dbReference>
<evidence type="ECO:0000313" key="15">
    <source>
        <dbReference type="Proteomes" id="UP000460718"/>
    </source>
</evidence>
<dbReference type="EMBL" id="QXGF01000349">
    <property type="protein sequence ID" value="KAE8941659.1"/>
    <property type="molecule type" value="Genomic_DNA"/>
</dbReference>
<accession>A0A6A3PXT0</accession>
<dbReference type="Proteomes" id="UP000441208">
    <property type="component" value="Unassembled WGS sequence"/>
</dbReference>
<evidence type="ECO:0000313" key="7">
    <source>
        <dbReference type="EMBL" id="KAE9165859.1"/>
    </source>
</evidence>
<protein>
    <submittedName>
        <fullName evidence="5">Uncharacterized protein</fullName>
    </submittedName>
</protein>
<evidence type="ECO:0000313" key="5">
    <source>
        <dbReference type="EMBL" id="KAE9064187.1"/>
    </source>
</evidence>
<evidence type="ECO:0000313" key="14">
    <source>
        <dbReference type="Proteomes" id="UP000441208"/>
    </source>
</evidence>